<keyword evidence="3" id="KW-0411">Iron-sulfur</keyword>
<dbReference type="GO" id="GO:0051536">
    <property type="term" value="F:iron-sulfur cluster binding"/>
    <property type="evidence" value="ECO:0007669"/>
    <property type="project" value="UniProtKB-KW"/>
</dbReference>
<dbReference type="InterPro" id="IPR009051">
    <property type="entry name" value="Helical_ferredxn"/>
</dbReference>
<sequence length="940" mass="104713">MTNEYDYKLPEGFKYPDEEKEKLLIKLAEMITDRYLDKYTHQIKRDDPEVWCLNEVMDKDEVKLMLSFKKTRTSYSRDQLMKMNPEFPPEKFDKMLDHLMWVGCIETNRENPADELQYDVPIFVPGIAEFMVMNDNLMKEHPNIATFFNLMTQLPLEGITTMVPPGGAGVGMHVIPVEKAIDTISESVPIEHISHWLEKYDGKISVGVCTCRRQQRIRKEGDGSIEQECCIGFGDLAEWCVNTGRGHYISKEEALEICARGERHGFVHQTTNIDGENKIVGLCNCAPGVCNAIRTSQLYNTPNMSRSAYRAHVDKENCVACGKCVEVCPVGAAKLGQKLCKKDGSEMEYPLTLLPDETRWNADRWNIHYREDAKTNCYATGTSPCKAACPAHIAVQGYVKMAREGKYDEALKLIRQDNPFPAVCGAVCNRRCEDACTRGTVDKPVAIDEIKKFVALQELDPEFRKSIIPICEKDEGGFWDDNYKMAVIGAGPAGMSCAYYLRTKGYPVTIFEKNEKPGGMLTYGMPSFRLSKDLVDAEIDVLREMGIEFRCGVEVGSYVTIDELRKQGYKAFYMAIGLSGGRNTGVMGESAQGVESGIGFLNRANRDHSIKLDGDVVVVGGGNVAVDVARTAVRMTNGHVTMLCLEGENEMPASDEEVKEALNEGIEVRNGWGPKEILSENGKVTGIVFKKCTRVKDENGRFSPLYDEEQTITISCSEVLEAIGQSAVWGDLLKGTRAETRRGGTIITDPVTFQTGEPDIFAGGDINHGARFAIDAIAEGKKGAESMHRFVHEGQSLTIGRDLREFIELDKDDITIPDGYDHSARNIPGSRKTDNCFDDTRLPLTEKQVNAEAHRCLGCGATTVDLNRCIGCGLCTTRCEFDAIHLYRDLPENTNYIRAEDKMKLIAPYAAKRAVKIVLNHGKDAKEAERQQAEMAAAQR</sequence>
<dbReference type="PANTHER" id="PTHR42783:SF3">
    <property type="entry name" value="GLUTAMATE SYNTHASE [NADPH] SMALL CHAIN-RELATED"/>
    <property type="match status" value="1"/>
</dbReference>
<dbReference type="Gene3D" id="3.50.50.60">
    <property type="entry name" value="FAD/NAD(P)-binding domain"/>
    <property type="match status" value="2"/>
</dbReference>
<feature type="domain" description="4Fe-4S ferredoxin-type" evidence="4">
    <location>
        <begin position="309"/>
        <end position="338"/>
    </location>
</feature>
<proteinExistence type="predicted"/>
<dbReference type="InterPro" id="IPR036188">
    <property type="entry name" value="FAD/NAD-bd_sf"/>
</dbReference>
<name>A0A6N7IZ07_9FIRM</name>
<evidence type="ECO:0000256" key="1">
    <source>
        <dbReference type="ARBA" id="ARBA00022723"/>
    </source>
</evidence>
<dbReference type="PROSITE" id="PS00198">
    <property type="entry name" value="4FE4S_FER_1"/>
    <property type="match status" value="2"/>
</dbReference>
<keyword evidence="2" id="KW-0408">Iron</keyword>
<dbReference type="Proteomes" id="UP000460257">
    <property type="component" value="Unassembled WGS sequence"/>
</dbReference>
<dbReference type="InterPro" id="IPR023753">
    <property type="entry name" value="FAD/NAD-binding_dom"/>
</dbReference>
<dbReference type="InterPro" id="IPR017896">
    <property type="entry name" value="4Fe4S_Fe-S-bd"/>
</dbReference>
<dbReference type="SUPFAM" id="SSF54862">
    <property type="entry name" value="4Fe-4S ferredoxins"/>
    <property type="match status" value="1"/>
</dbReference>
<evidence type="ECO:0000256" key="2">
    <source>
        <dbReference type="ARBA" id="ARBA00023004"/>
    </source>
</evidence>
<dbReference type="InterPro" id="IPR017900">
    <property type="entry name" value="4Fe4S_Fe_S_CS"/>
</dbReference>
<evidence type="ECO:0000313" key="5">
    <source>
        <dbReference type="EMBL" id="MQN01578.1"/>
    </source>
</evidence>
<evidence type="ECO:0000313" key="6">
    <source>
        <dbReference type="Proteomes" id="UP000460257"/>
    </source>
</evidence>
<dbReference type="SUPFAM" id="SSF46548">
    <property type="entry name" value="alpha-helical ferredoxin"/>
    <property type="match status" value="2"/>
</dbReference>
<dbReference type="GO" id="GO:0016491">
    <property type="term" value="F:oxidoreductase activity"/>
    <property type="evidence" value="ECO:0007669"/>
    <property type="project" value="InterPro"/>
</dbReference>
<dbReference type="Gene3D" id="3.30.70.20">
    <property type="match status" value="2"/>
</dbReference>
<dbReference type="SUPFAM" id="SSF51971">
    <property type="entry name" value="Nucleotide-binding domain"/>
    <property type="match status" value="1"/>
</dbReference>
<dbReference type="Pfam" id="PF14691">
    <property type="entry name" value="Fer4_20"/>
    <property type="match status" value="1"/>
</dbReference>
<reference evidence="5" key="1">
    <citation type="journal article" date="2020" name="Appl. Environ. Microbiol.">
        <title>Medium-Chain Fatty Acid Synthesis by 'Candidatus Weimeria bifida' gen. nov., sp. nov., and 'Candidatus Pseudoramibacter fermentans' sp. nov.</title>
        <authorList>
            <person name="Scarborough M.J."/>
            <person name="Myers K.S."/>
            <person name="Donohue T.J."/>
            <person name="Noguera D.R."/>
        </authorList>
    </citation>
    <scope>NUCLEOTIDE SEQUENCE</scope>
    <source>
        <strain evidence="5">LCO1.1</strain>
    </source>
</reference>
<accession>A0A6N7IZ07</accession>
<keyword evidence="6" id="KW-1185">Reference proteome</keyword>
<dbReference type="Pfam" id="PF00037">
    <property type="entry name" value="Fer4"/>
    <property type="match status" value="2"/>
</dbReference>
<dbReference type="PRINTS" id="PR00419">
    <property type="entry name" value="ADXRDTASE"/>
</dbReference>
<keyword evidence="1" id="KW-0479">Metal-binding</keyword>
<comment type="caution">
    <text evidence="5">The sequence shown here is derived from an EMBL/GenBank/DDBJ whole genome shotgun (WGS) entry which is preliminary data.</text>
</comment>
<evidence type="ECO:0000256" key="3">
    <source>
        <dbReference type="ARBA" id="ARBA00023014"/>
    </source>
</evidence>
<organism evidence="5 6">
    <name type="scientific">Candidatus Weimeria bifida</name>
    <dbReference type="NCBI Taxonomy" id="2599074"/>
    <lineage>
        <taxon>Bacteria</taxon>
        <taxon>Bacillati</taxon>
        <taxon>Bacillota</taxon>
        <taxon>Clostridia</taxon>
        <taxon>Lachnospirales</taxon>
        <taxon>Lachnospiraceae</taxon>
        <taxon>Candidatus Weimeria</taxon>
    </lineage>
</organism>
<dbReference type="InterPro" id="IPR028261">
    <property type="entry name" value="DPD_II"/>
</dbReference>
<dbReference type="Gene3D" id="1.10.1060.10">
    <property type="entry name" value="Alpha-helical ferredoxin"/>
    <property type="match status" value="1"/>
</dbReference>
<feature type="domain" description="4Fe-4S ferredoxin-type" evidence="4">
    <location>
        <begin position="860"/>
        <end position="889"/>
    </location>
</feature>
<dbReference type="GO" id="GO:0046872">
    <property type="term" value="F:metal ion binding"/>
    <property type="evidence" value="ECO:0007669"/>
    <property type="project" value="UniProtKB-KW"/>
</dbReference>
<dbReference type="Pfam" id="PF07992">
    <property type="entry name" value="Pyr_redox_2"/>
    <property type="match status" value="1"/>
</dbReference>
<dbReference type="PROSITE" id="PS51379">
    <property type="entry name" value="4FE4S_FER_2"/>
    <property type="match status" value="2"/>
</dbReference>
<dbReference type="PANTHER" id="PTHR42783">
    <property type="entry name" value="GLUTAMATE SYNTHASE [NADPH] SMALL CHAIN"/>
    <property type="match status" value="1"/>
</dbReference>
<evidence type="ECO:0000259" key="4">
    <source>
        <dbReference type="PROSITE" id="PS51379"/>
    </source>
</evidence>
<gene>
    <name evidence="5" type="ORF">FRC54_06605</name>
</gene>
<protein>
    <submittedName>
        <fullName evidence="5">FAD-dependent oxidoreductase</fullName>
    </submittedName>
</protein>
<dbReference type="EMBL" id="VOGC01000006">
    <property type="protein sequence ID" value="MQN01578.1"/>
    <property type="molecule type" value="Genomic_DNA"/>
</dbReference>
<dbReference type="AlphaFoldDB" id="A0A6N7IZ07"/>